<feature type="signal peptide" evidence="3">
    <location>
        <begin position="1"/>
        <end position="21"/>
    </location>
</feature>
<evidence type="ECO:0000256" key="3">
    <source>
        <dbReference type="SAM" id="SignalP"/>
    </source>
</evidence>
<keyword evidence="5" id="KW-1185">Reference proteome</keyword>
<comment type="caution">
    <text evidence="4">The sequence shown here is derived from an EMBL/GenBank/DDBJ whole genome shotgun (WGS) entry which is preliminary data.</text>
</comment>
<dbReference type="GO" id="GO:0008010">
    <property type="term" value="F:structural constituent of chitin-based larval cuticle"/>
    <property type="evidence" value="ECO:0007669"/>
    <property type="project" value="TreeGrafter"/>
</dbReference>
<name>A0AAV1ZL99_9ARAC</name>
<dbReference type="AlphaFoldDB" id="A0AAV1ZL99"/>
<feature type="compositionally biased region" description="Polar residues" evidence="2">
    <location>
        <begin position="86"/>
        <end position="96"/>
    </location>
</feature>
<dbReference type="PROSITE" id="PS51155">
    <property type="entry name" value="CHIT_BIND_RR_2"/>
    <property type="match status" value="1"/>
</dbReference>
<evidence type="ECO:0000313" key="5">
    <source>
        <dbReference type="Proteomes" id="UP001497382"/>
    </source>
</evidence>
<gene>
    <name evidence="4" type="ORF">LARSCL_LOCUS6440</name>
</gene>
<protein>
    <submittedName>
        <fullName evidence="4">Uncharacterized protein</fullName>
    </submittedName>
</protein>
<evidence type="ECO:0000256" key="2">
    <source>
        <dbReference type="SAM" id="MobiDB-lite"/>
    </source>
</evidence>
<dbReference type="EMBL" id="CAXIEN010000061">
    <property type="protein sequence ID" value="CAL1272531.1"/>
    <property type="molecule type" value="Genomic_DNA"/>
</dbReference>
<dbReference type="GO" id="GO:0062129">
    <property type="term" value="C:chitin-based extracellular matrix"/>
    <property type="evidence" value="ECO:0007669"/>
    <property type="project" value="TreeGrafter"/>
</dbReference>
<proteinExistence type="predicted"/>
<dbReference type="PANTHER" id="PTHR10380:SF235">
    <property type="entry name" value="CUTICULAR PROTEIN 73D, ISOFORM B"/>
    <property type="match status" value="1"/>
</dbReference>
<evidence type="ECO:0000313" key="4">
    <source>
        <dbReference type="EMBL" id="CAL1272531.1"/>
    </source>
</evidence>
<feature type="compositionally biased region" description="Basic and acidic residues" evidence="2">
    <location>
        <begin position="326"/>
        <end position="339"/>
    </location>
</feature>
<feature type="region of interest" description="Disordered" evidence="2">
    <location>
        <begin position="321"/>
        <end position="344"/>
    </location>
</feature>
<accession>A0AAV1ZL99</accession>
<feature type="region of interest" description="Disordered" evidence="2">
    <location>
        <begin position="510"/>
        <end position="545"/>
    </location>
</feature>
<dbReference type="InterPro" id="IPR000618">
    <property type="entry name" value="Insect_cuticle"/>
</dbReference>
<feature type="region of interest" description="Disordered" evidence="2">
    <location>
        <begin position="86"/>
        <end position="105"/>
    </location>
</feature>
<dbReference type="PANTHER" id="PTHR10380">
    <property type="entry name" value="CUTICLE PROTEIN"/>
    <property type="match status" value="1"/>
</dbReference>
<sequence>MFRICLPFIYMISYFLLYTTAQNIPNGYVPATNESALTSVPLFSIDGGQSDIWLLTKDSPIPARLNRAWSPETGYPGVQHVSTLRSSSYGQLSRGPQNPVDALENRNENTRNNEDLFVYVPDGRLENSYQNPEAVLVQLPAELTSGFWENPRPQFMEQLTANGRRIGSTTALDLIQFDDGNSDNRPQTSPVVLPTTEASDRLPVSTFEYQNENIPAEPIHELSQNPFFIASGGTINRTILPISESPSNQQGDWLTTQGRNAATSPIALSGNGRELFYEVGYDELPSTSSSGSFGLTLTKDDIEILEKLGILSALNLDSSEFQNKTDASKKSPEKEHETRPQLIEQGSQYLTAISDGKYDANLTDVVFIDVPEFLTSEYHGNIPGTDEERVPTKPIPFIIPNTLFLKGNESALSENSTDTYVFNASSLTSEQIEQIFELLGISDQSNDSFSSSQPTTAERDTVITTPIPESEGVTKNLKVQLTTENPVIINFENGSDIKTSMSTSISRSFLAVPGNSSTNAEKSKHSQGLVSSGRIQPRLLESNHSAKENEVLQMISRRMSPISDEKLEILKKLKIKPRPYVFGFKQDDGNGTHQHRNETADGSGVVKGTYGYRDAFGVYRNVNYIADNNGFHAVVRTNEPGTISTSTADAIFKAELPPQAAVAQMMAYTKARVKKVNSS</sequence>
<keyword evidence="3" id="KW-0732">Signal</keyword>
<keyword evidence="1" id="KW-0193">Cuticle</keyword>
<dbReference type="InterPro" id="IPR050468">
    <property type="entry name" value="Cuticle_Struct_Prot"/>
</dbReference>
<organism evidence="4 5">
    <name type="scientific">Larinioides sclopetarius</name>
    <dbReference type="NCBI Taxonomy" id="280406"/>
    <lineage>
        <taxon>Eukaryota</taxon>
        <taxon>Metazoa</taxon>
        <taxon>Ecdysozoa</taxon>
        <taxon>Arthropoda</taxon>
        <taxon>Chelicerata</taxon>
        <taxon>Arachnida</taxon>
        <taxon>Araneae</taxon>
        <taxon>Araneomorphae</taxon>
        <taxon>Entelegynae</taxon>
        <taxon>Araneoidea</taxon>
        <taxon>Araneidae</taxon>
        <taxon>Larinioides</taxon>
    </lineage>
</organism>
<reference evidence="4 5" key="1">
    <citation type="submission" date="2024-04" db="EMBL/GenBank/DDBJ databases">
        <authorList>
            <person name="Rising A."/>
            <person name="Reimegard J."/>
            <person name="Sonavane S."/>
            <person name="Akerstrom W."/>
            <person name="Nylinder S."/>
            <person name="Hedman E."/>
            <person name="Kallberg Y."/>
        </authorList>
    </citation>
    <scope>NUCLEOTIDE SEQUENCE [LARGE SCALE GENOMIC DNA]</scope>
</reference>
<dbReference type="Proteomes" id="UP001497382">
    <property type="component" value="Unassembled WGS sequence"/>
</dbReference>
<evidence type="ECO:0000256" key="1">
    <source>
        <dbReference type="PROSITE-ProRule" id="PRU00497"/>
    </source>
</evidence>
<feature type="chain" id="PRO_5043662585" evidence="3">
    <location>
        <begin position="22"/>
        <end position="679"/>
    </location>
</feature>
<feature type="compositionally biased region" description="Polar residues" evidence="2">
    <location>
        <begin position="514"/>
        <end position="534"/>
    </location>
</feature>
<dbReference type="Pfam" id="PF00379">
    <property type="entry name" value="Chitin_bind_4"/>
    <property type="match status" value="1"/>
</dbReference>